<keyword evidence="1" id="KW-1133">Transmembrane helix</keyword>
<dbReference type="Proteomes" id="UP001222325">
    <property type="component" value="Unassembled WGS sequence"/>
</dbReference>
<sequence>MLPRPYHIRNVCRRILDRRSYAPLLALLLLVLASGFLFSNRRPDELPPLPVLSAESESPASVLRSPGPPTYAKLWAWEQALPQHSLDMPYPEGKEGRYVRYSNMARRLGFNNILNEVLMNTHLSYMSKRAFVFPTYHWALNHYQWPPSQRLEEQPKTPLNAFISGPSAGGLWGEGDNAPRSVSEAWYEVVCPESERRIINTTDVKPQIGAAEGDKIFATWQKLLSEAPERCIDVVPALYEADNFPQVFDLWLWGSPRILSLWDSFSKSPTSTLLQTSPIVEAAVNRNRYLFHPRGPRPPHPAPHDPYKRMLAMHVRRGDYQQACEALADFGSTFYGWNMLPFLPDVFTPLPHGHPDRVERAMEHCSPSLDAILTKVHVARAEYLRASQTKTLDVLYILTNERDEWLEELLAALRKENWGTLVTSHELELDAEQIDVSGAVDMDIARRAAVFIGNGWSSFTSNIVHRRLVEGKIPLSIRFY</sequence>
<dbReference type="EMBL" id="JARJCN010000001">
    <property type="protein sequence ID" value="KAJ7104183.1"/>
    <property type="molecule type" value="Genomic_DNA"/>
</dbReference>
<proteinExistence type="predicted"/>
<organism evidence="2 3">
    <name type="scientific">Mycena belliarum</name>
    <dbReference type="NCBI Taxonomy" id="1033014"/>
    <lineage>
        <taxon>Eukaryota</taxon>
        <taxon>Fungi</taxon>
        <taxon>Dikarya</taxon>
        <taxon>Basidiomycota</taxon>
        <taxon>Agaricomycotina</taxon>
        <taxon>Agaricomycetes</taxon>
        <taxon>Agaricomycetidae</taxon>
        <taxon>Agaricales</taxon>
        <taxon>Marasmiineae</taxon>
        <taxon>Mycenaceae</taxon>
        <taxon>Mycena</taxon>
    </lineage>
</organism>
<reference evidence="2" key="1">
    <citation type="submission" date="2023-03" db="EMBL/GenBank/DDBJ databases">
        <title>Massive genome expansion in bonnet fungi (Mycena s.s.) driven by repeated elements and novel gene families across ecological guilds.</title>
        <authorList>
            <consortium name="Lawrence Berkeley National Laboratory"/>
            <person name="Harder C.B."/>
            <person name="Miyauchi S."/>
            <person name="Viragh M."/>
            <person name="Kuo A."/>
            <person name="Thoen E."/>
            <person name="Andreopoulos B."/>
            <person name="Lu D."/>
            <person name="Skrede I."/>
            <person name="Drula E."/>
            <person name="Henrissat B."/>
            <person name="Morin E."/>
            <person name="Kohler A."/>
            <person name="Barry K."/>
            <person name="LaButti K."/>
            <person name="Morin E."/>
            <person name="Salamov A."/>
            <person name="Lipzen A."/>
            <person name="Mereny Z."/>
            <person name="Hegedus B."/>
            <person name="Baldrian P."/>
            <person name="Stursova M."/>
            <person name="Weitz H."/>
            <person name="Taylor A."/>
            <person name="Grigoriev I.V."/>
            <person name="Nagy L.G."/>
            <person name="Martin F."/>
            <person name="Kauserud H."/>
        </authorList>
    </citation>
    <scope>NUCLEOTIDE SEQUENCE</scope>
    <source>
        <strain evidence="2">CBHHK173m</strain>
    </source>
</reference>
<accession>A0AAD6UKI2</accession>
<keyword evidence="1" id="KW-0472">Membrane</keyword>
<comment type="caution">
    <text evidence="2">The sequence shown here is derived from an EMBL/GenBank/DDBJ whole genome shotgun (WGS) entry which is preliminary data.</text>
</comment>
<name>A0AAD6UKI2_9AGAR</name>
<feature type="transmembrane region" description="Helical" evidence="1">
    <location>
        <begin position="21"/>
        <end position="39"/>
    </location>
</feature>
<dbReference type="Gene3D" id="3.40.50.11350">
    <property type="match status" value="1"/>
</dbReference>
<evidence type="ECO:0000313" key="3">
    <source>
        <dbReference type="Proteomes" id="UP001222325"/>
    </source>
</evidence>
<keyword evidence="1" id="KW-0812">Transmembrane</keyword>
<dbReference type="AlphaFoldDB" id="A0AAD6UKI2"/>
<gene>
    <name evidence="2" type="ORF">B0H15DRAFT_13023</name>
</gene>
<evidence type="ECO:0000313" key="2">
    <source>
        <dbReference type="EMBL" id="KAJ7104183.1"/>
    </source>
</evidence>
<dbReference type="CDD" id="cd11296">
    <property type="entry name" value="O-FucT_like"/>
    <property type="match status" value="1"/>
</dbReference>
<keyword evidence="3" id="KW-1185">Reference proteome</keyword>
<protein>
    <submittedName>
        <fullName evidence="2">Uncharacterized protein</fullName>
    </submittedName>
</protein>
<evidence type="ECO:0000256" key="1">
    <source>
        <dbReference type="SAM" id="Phobius"/>
    </source>
</evidence>